<feature type="compositionally biased region" description="Basic residues" evidence="1">
    <location>
        <begin position="69"/>
        <end position="80"/>
    </location>
</feature>
<gene>
    <name evidence="2" type="ORF">GCM10012275_60620</name>
</gene>
<keyword evidence="3" id="KW-1185">Reference proteome</keyword>
<organism evidence="2 3">
    <name type="scientific">Longimycelium tulufanense</name>
    <dbReference type="NCBI Taxonomy" id="907463"/>
    <lineage>
        <taxon>Bacteria</taxon>
        <taxon>Bacillati</taxon>
        <taxon>Actinomycetota</taxon>
        <taxon>Actinomycetes</taxon>
        <taxon>Pseudonocardiales</taxon>
        <taxon>Pseudonocardiaceae</taxon>
        <taxon>Longimycelium</taxon>
    </lineage>
</organism>
<dbReference type="Proteomes" id="UP000637578">
    <property type="component" value="Unassembled WGS sequence"/>
</dbReference>
<proteinExistence type="predicted"/>
<name>A0A8J3CEI0_9PSEU</name>
<dbReference type="RefSeq" id="WP_189061858.1">
    <property type="nucleotide sequence ID" value="NZ_BMMK01000054.1"/>
</dbReference>
<accession>A0A8J3CEI0</accession>
<sequence>MAYGAARLLAALGPLPVLAGWAVLAGLLLAPGVSPATRVAGPACLALFFVLVHTPSSAGTGPDNPVARTRSHTRIGFSKH</sequence>
<evidence type="ECO:0000313" key="2">
    <source>
        <dbReference type="EMBL" id="GGM81893.1"/>
    </source>
</evidence>
<evidence type="ECO:0000313" key="3">
    <source>
        <dbReference type="Proteomes" id="UP000637578"/>
    </source>
</evidence>
<evidence type="ECO:0000256" key="1">
    <source>
        <dbReference type="SAM" id="MobiDB-lite"/>
    </source>
</evidence>
<dbReference type="AlphaFoldDB" id="A0A8J3CEI0"/>
<comment type="caution">
    <text evidence="2">The sequence shown here is derived from an EMBL/GenBank/DDBJ whole genome shotgun (WGS) entry which is preliminary data.</text>
</comment>
<reference evidence="2" key="2">
    <citation type="submission" date="2020-09" db="EMBL/GenBank/DDBJ databases">
        <authorList>
            <person name="Sun Q."/>
            <person name="Zhou Y."/>
        </authorList>
    </citation>
    <scope>NUCLEOTIDE SEQUENCE</scope>
    <source>
        <strain evidence="2">CGMCC 4.5737</strain>
    </source>
</reference>
<dbReference type="EMBL" id="BMMK01000054">
    <property type="protein sequence ID" value="GGM81893.1"/>
    <property type="molecule type" value="Genomic_DNA"/>
</dbReference>
<protein>
    <submittedName>
        <fullName evidence="2">Uncharacterized protein</fullName>
    </submittedName>
</protein>
<feature type="region of interest" description="Disordered" evidence="1">
    <location>
        <begin position="57"/>
        <end position="80"/>
    </location>
</feature>
<reference evidence="2" key="1">
    <citation type="journal article" date="2014" name="Int. J. Syst. Evol. Microbiol.">
        <title>Complete genome sequence of Corynebacterium casei LMG S-19264T (=DSM 44701T), isolated from a smear-ripened cheese.</title>
        <authorList>
            <consortium name="US DOE Joint Genome Institute (JGI-PGF)"/>
            <person name="Walter F."/>
            <person name="Albersmeier A."/>
            <person name="Kalinowski J."/>
            <person name="Ruckert C."/>
        </authorList>
    </citation>
    <scope>NUCLEOTIDE SEQUENCE</scope>
    <source>
        <strain evidence="2">CGMCC 4.5737</strain>
    </source>
</reference>